<dbReference type="RefSeq" id="WP_053397968.1">
    <property type="nucleotide sequence ID" value="NZ_LFQU01000006.1"/>
</dbReference>
<organism evidence="2 3">
    <name type="scientific">Xylanibacter rarus</name>
    <dbReference type="NCBI Taxonomy" id="1676614"/>
    <lineage>
        <taxon>Bacteria</taxon>
        <taxon>Pseudomonadati</taxon>
        <taxon>Bacteroidota</taxon>
        <taxon>Bacteroidia</taxon>
        <taxon>Bacteroidales</taxon>
        <taxon>Prevotellaceae</taxon>
        <taxon>Xylanibacter</taxon>
    </lineage>
</organism>
<evidence type="ECO:0000313" key="3">
    <source>
        <dbReference type="Proteomes" id="UP000036951"/>
    </source>
</evidence>
<dbReference type="AlphaFoldDB" id="A0A8E1QY86"/>
<comment type="caution">
    <text evidence="2">The sequence shown here is derived from an EMBL/GenBank/DDBJ whole genome shotgun (WGS) entry which is preliminary data.</text>
</comment>
<reference evidence="2 3" key="1">
    <citation type="submission" date="2015-06" db="EMBL/GenBank/DDBJ databases">
        <title>Prevotella sp. 109, sp. nov., a novel member of the family Prevotellaceae isolated from human faeces.</title>
        <authorList>
            <person name="Shkoporov A.N."/>
            <person name="Chaplin A.V."/>
            <person name="Kafarskaia L.I."/>
            <person name="Efimov B.A."/>
        </authorList>
    </citation>
    <scope>NUCLEOTIDE SEQUENCE [LARGE SCALE GENOMIC DNA]</scope>
    <source>
        <strain evidence="2 3">109</strain>
    </source>
</reference>
<protein>
    <submittedName>
        <fullName evidence="2">Uncharacterized protein</fullName>
    </submittedName>
</protein>
<name>A0A8E1QY86_9BACT</name>
<dbReference type="EMBL" id="LFQU01000006">
    <property type="protein sequence ID" value="KOO69015.1"/>
    <property type="molecule type" value="Genomic_DNA"/>
</dbReference>
<evidence type="ECO:0000313" key="2">
    <source>
        <dbReference type="EMBL" id="KOO69015.1"/>
    </source>
</evidence>
<keyword evidence="1" id="KW-0732">Signal</keyword>
<feature type="chain" id="PRO_5034736284" evidence="1">
    <location>
        <begin position="21"/>
        <end position="103"/>
    </location>
</feature>
<keyword evidence="3" id="KW-1185">Reference proteome</keyword>
<gene>
    <name evidence="2" type="ORF">ACU52_04955</name>
</gene>
<evidence type="ECO:0000256" key="1">
    <source>
        <dbReference type="SAM" id="SignalP"/>
    </source>
</evidence>
<accession>A0A8E1QY86</accession>
<dbReference type="Proteomes" id="UP000036951">
    <property type="component" value="Unassembled WGS sequence"/>
</dbReference>
<proteinExistence type="predicted"/>
<feature type="signal peptide" evidence="1">
    <location>
        <begin position="1"/>
        <end position="20"/>
    </location>
</feature>
<sequence>MKKLYLITLIFNVCILSAAAQTSAKQNAQQPADSIKITTGNARMTTIRNVHLGKKDSTMHKLKVYKIDNNAIKTPKYDAFKESMKRKPQAVDLLRDIAGHIIK</sequence>